<dbReference type="AlphaFoldDB" id="A0A1M6DR75"/>
<dbReference type="Pfam" id="PF04359">
    <property type="entry name" value="DUF493"/>
    <property type="match status" value="1"/>
</dbReference>
<evidence type="ECO:0000313" key="1">
    <source>
        <dbReference type="EMBL" id="SHI75640.1"/>
    </source>
</evidence>
<sequence>MSINQNPEEFYSKLRDKLEESTTWPSEYLYKFIVPSDNQKIAELENIFDNMGAVIHTKQSSKGKYTSISINVKMNNAEHVIEKYKEVGNKIEGVISL</sequence>
<dbReference type="RefSeq" id="WP_073149663.1">
    <property type="nucleotide sequence ID" value="NZ_FQYY01000004.1"/>
</dbReference>
<protein>
    <recommendedName>
        <fullName evidence="3">DUF493 domain-containing protein</fullName>
    </recommendedName>
</protein>
<dbReference type="Proteomes" id="UP000184225">
    <property type="component" value="Unassembled WGS sequence"/>
</dbReference>
<gene>
    <name evidence="1" type="ORF">SAMN04488096_104122</name>
</gene>
<dbReference type="InterPro" id="IPR007454">
    <property type="entry name" value="UPF0250_YbeD-like"/>
</dbReference>
<dbReference type="SUPFAM" id="SSF117991">
    <property type="entry name" value="YbeD/HP0495-like"/>
    <property type="match status" value="1"/>
</dbReference>
<proteinExistence type="predicted"/>
<evidence type="ECO:0008006" key="3">
    <source>
        <dbReference type="Google" id="ProtNLM"/>
    </source>
</evidence>
<organism evidence="1 2">
    <name type="scientific">Mesonia phycicola</name>
    <dbReference type="NCBI Taxonomy" id="579105"/>
    <lineage>
        <taxon>Bacteria</taxon>
        <taxon>Pseudomonadati</taxon>
        <taxon>Bacteroidota</taxon>
        <taxon>Flavobacteriia</taxon>
        <taxon>Flavobacteriales</taxon>
        <taxon>Flavobacteriaceae</taxon>
        <taxon>Mesonia</taxon>
    </lineage>
</organism>
<evidence type="ECO:0000313" key="2">
    <source>
        <dbReference type="Proteomes" id="UP000184225"/>
    </source>
</evidence>
<reference evidence="1 2" key="1">
    <citation type="submission" date="2016-11" db="EMBL/GenBank/DDBJ databases">
        <authorList>
            <person name="Jaros S."/>
            <person name="Januszkiewicz K."/>
            <person name="Wedrychowicz H."/>
        </authorList>
    </citation>
    <scope>NUCLEOTIDE SEQUENCE [LARGE SCALE GENOMIC DNA]</scope>
    <source>
        <strain evidence="1 2">DSM 21425</strain>
    </source>
</reference>
<dbReference type="EMBL" id="FQYY01000004">
    <property type="protein sequence ID" value="SHI75640.1"/>
    <property type="molecule type" value="Genomic_DNA"/>
</dbReference>
<dbReference type="OrthoDB" id="5616097at2"/>
<keyword evidence="2" id="KW-1185">Reference proteome</keyword>
<dbReference type="InterPro" id="IPR027471">
    <property type="entry name" value="YbeD-like_sf"/>
</dbReference>
<name>A0A1M6DR75_9FLAO</name>
<dbReference type="Gene3D" id="3.30.70.260">
    <property type="match status" value="1"/>
</dbReference>
<accession>A0A1M6DR75</accession>
<dbReference type="STRING" id="579105.SAMN04488096_104122"/>